<keyword evidence="3" id="KW-1185">Reference proteome</keyword>
<dbReference type="PATRIC" id="fig|319652.3.peg.1469"/>
<gene>
    <name evidence="2" type="ORF">IV80_GL001452</name>
</gene>
<evidence type="ECO:0000313" key="2">
    <source>
        <dbReference type="EMBL" id="KRN66204.1"/>
    </source>
</evidence>
<accession>A0A0R2IVI0</accession>
<protein>
    <submittedName>
        <fullName evidence="2">Uncharacterized protein</fullName>
    </submittedName>
</protein>
<name>A0A0R2IVI0_9LACO</name>
<dbReference type="Proteomes" id="UP000051568">
    <property type="component" value="Unassembled WGS sequence"/>
</dbReference>
<feature type="chain" id="PRO_5006418597" evidence="1">
    <location>
        <begin position="31"/>
        <end position="211"/>
    </location>
</feature>
<comment type="caution">
    <text evidence="2">The sequence shown here is derived from an EMBL/GenBank/DDBJ whole genome shotgun (WGS) entry which is preliminary data.</text>
</comment>
<reference evidence="2 3" key="1">
    <citation type="journal article" date="2015" name="Genome Announc.">
        <title>Expanding the biotechnology potential of lactobacilli through comparative genomics of 213 strains and associated genera.</title>
        <authorList>
            <person name="Sun Z."/>
            <person name="Harris H.M."/>
            <person name="McCann A."/>
            <person name="Guo C."/>
            <person name="Argimon S."/>
            <person name="Zhang W."/>
            <person name="Yang X."/>
            <person name="Jeffery I.B."/>
            <person name="Cooney J.C."/>
            <person name="Kagawa T.F."/>
            <person name="Liu W."/>
            <person name="Song Y."/>
            <person name="Salvetti E."/>
            <person name="Wrobel A."/>
            <person name="Rasinkangas P."/>
            <person name="Parkhill J."/>
            <person name="Rea M.C."/>
            <person name="O'Sullivan O."/>
            <person name="Ritari J."/>
            <person name="Douillard F.P."/>
            <person name="Paul Ross R."/>
            <person name="Yang R."/>
            <person name="Briner A.E."/>
            <person name="Felis G.E."/>
            <person name="de Vos W.M."/>
            <person name="Barrangou R."/>
            <person name="Klaenhammer T.R."/>
            <person name="Caufield P.W."/>
            <person name="Cui Y."/>
            <person name="Zhang H."/>
            <person name="O'Toole P.W."/>
        </authorList>
    </citation>
    <scope>NUCLEOTIDE SEQUENCE [LARGE SCALE GENOMIC DNA]</scope>
    <source>
        <strain evidence="2 3">DSM 17757</strain>
    </source>
</reference>
<dbReference type="STRING" id="319652.IV80_GL001452"/>
<evidence type="ECO:0000256" key="1">
    <source>
        <dbReference type="SAM" id="SignalP"/>
    </source>
</evidence>
<proteinExistence type="predicted"/>
<dbReference type="AlphaFoldDB" id="A0A0R2IVI0"/>
<sequence length="211" mass="23699">MLKKNMKNIALVLTLMSLGTVVVPSSVAYADTVKNDETSKQDITTKLENQGELSGDDVAKLFNQQKSETTIQTNEIQDAELYDNFDPTINLVITPDEVKQAKTHLMYYDNFTAEELSTISDKEVVYLYQQSQNPETRMGGKTVAKLILKVWKKLPKAAKKKITKFTGLGGFLKVVDHYTGTEYHIIYSALRKVGMSKGWASMTTKTITLFI</sequence>
<feature type="signal peptide" evidence="1">
    <location>
        <begin position="1"/>
        <end position="30"/>
    </location>
</feature>
<dbReference type="RefSeq" id="WP_057750854.1">
    <property type="nucleotide sequence ID" value="NZ_BJVH01000005.1"/>
</dbReference>
<keyword evidence="1" id="KW-0732">Signal</keyword>
<evidence type="ECO:0000313" key="3">
    <source>
        <dbReference type="Proteomes" id="UP000051568"/>
    </source>
</evidence>
<organism evidence="2 3">
    <name type="scientific">Pediococcus cellicola</name>
    <dbReference type="NCBI Taxonomy" id="319652"/>
    <lineage>
        <taxon>Bacteria</taxon>
        <taxon>Bacillati</taxon>
        <taxon>Bacillota</taxon>
        <taxon>Bacilli</taxon>
        <taxon>Lactobacillales</taxon>
        <taxon>Lactobacillaceae</taxon>
        <taxon>Pediococcus</taxon>
    </lineage>
</organism>
<dbReference type="EMBL" id="JQBR01000005">
    <property type="protein sequence ID" value="KRN66204.1"/>
    <property type="molecule type" value="Genomic_DNA"/>
</dbReference>
<dbReference type="OrthoDB" id="2991472at2"/>